<proteinExistence type="predicted"/>
<keyword evidence="1" id="KW-0732">Signal</keyword>
<feature type="chain" id="PRO_5020770311" description="Ribosomally synthesized peptide with SipW-like signal peptide" evidence="1">
    <location>
        <begin position="33"/>
        <end position="205"/>
    </location>
</feature>
<evidence type="ECO:0000313" key="2">
    <source>
        <dbReference type="EMBL" id="TCW19406.1"/>
    </source>
</evidence>
<evidence type="ECO:0008006" key="4">
    <source>
        <dbReference type="Google" id="ProtNLM"/>
    </source>
</evidence>
<dbReference type="EMBL" id="SMCX01000039">
    <property type="protein sequence ID" value="TCW19406.1"/>
    <property type="molecule type" value="Genomic_DNA"/>
</dbReference>
<sequence>MSSTSLRTYGTAAVTAALLGAGSFLAPAIAQAQLVDPVDPTDIIKIDSPDLTVSVNGTTANFTVTAPENMACVGPLVVEGAISEKDIDPETWDETFFEDLYSNPVWPTKESDLRVVVNESSDLLDEEGAYASPHEVSVPGLNDGDYVATSICVTEDSIAPLTATGEISTLADVQYPVEIHFRNFSVTTTGSVNLGSVDVFGSLGS</sequence>
<name>A0A4R3ZQH9_9ACTN</name>
<reference evidence="2 3" key="1">
    <citation type="submission" date="2019-03" db="EMBL/GenBank/DDBJ databases">
        <title>Root nodule microbial communities of legume samples collected from USA, Mexico and Botswana.</title>
        <authorList>
            <person name="Hirsch A."/>
        </authorList>
    </citation>
    <scope>NUCLEOTIDE SEQUENCE [LARGE SCALE GENOMIC DNA]</scope>
    <source>
        <strain evidence="2 3">55</strain>
    </source>
</reference>
<dbReference type="GeneID" id="89529153"/>
<comment type="caution">
    <text evidence="2">The sequence shown here is derived from an EMBL/GenBank/DDBJ whole genome shotgun (WGS) entry which is preliminary data.</text>
</comment>
<dbReference type="RefSeq" id="WP_061228588.1">
    <property type="nucleotide sequence ID" value="NZ_CP143053.1"/>
</dbReference>
<gene>
    <name evidence="2" type="ORF">EDD19_13911</name>
</gene>
<dbReference type="AlphaFoldDB" id="A0A4R3ZQH9"/>
<dbReference type="Proteomes" id="UP000295805">
    <property type="component" value="Unassembled WGS sequence"/>
</dbReference>
<evidence type="ECO:0000313" key="3">
    <source>
        <dbReference type="Proteomes" id="UP000295805"/>
    </source>
</evidence>
<organism evidence="2 3">
    <name type="scientific">Dietzia cinnamea</name>
    <dbReference type="NCBI Taxonomy" id="321318"/>
    <lineage>
        <taxon>Bacteria</taxon>
        <taxon>Bacillati</taxon>
        <taxon>Actinomycetota</taxon>
        <taxon>Actinomycetes</taxon>
        <taxon>Mycobacteriales</taxon>
        <taxon>Dietziaceae</taxon>
        <taxon>Dietzia</taxon>
    </lineage>
</organism>
<accession>A0A4R3ZQH9</accession>
<evidence type="ECO:0000256" key="1">
    <source>
        <dbReference type="SAM" id="SignalP"/>
    </source>
</evidence>
<feature type="signal peptide" evidence="1">
    <location>
        <begin position="1"/>
        <end position="32"/>
    </location>
</feature>
<protein>
    <recommendedName>
        <fullName evidence="4">Ribosomally synthesized peptide with SipW-like signal peptide</fullName>
    </recommendedName>
</protein>